<comment type="caution">
    <text evidence="2">The sequence shown here is derived from an EMBL/GenBank/DDBJ whole genome shotgun (WGS) entry which is preliminary data.</text>
</comment>
<reference evidence="2" key="1">
    <citation type="submission" date="2023-06" db="EMBL/GenBank/DDBJ databases">
        <title>Genome-scale phylogeny and comparative genomics of the fungal order Sordariales.</title>
        <authorList>
            <consortium name="Lawrence Berkeley National Laboratory"/>
            <person name="Hensen N."/>
            <person name="Bonometti L."/>
            <person name="Westerberg I."/>
            <person name="Brannstrom I.O."/>
            <person name="Guillou S."/>
            <person name="Cros-Aarteil S."/>
            <person name="Calhoun S."/>
            <person name="Haridas S."/>
            <person name="Kuo A."/>
            <person name="Mondo S."/>
            <person name="Pangilinan J."/>
            <person name="Riley R."/>
            <person name="Labutti K."/>
            <person name="Andreopoulos B."/>
            <person name="Lipzen A."/>
            <person name="Chen C."/>
            <person name="Yanf M."/>
            <person name="Daum C."/>
            <person name="Ng V."/>
            <person name="Clum A."/>
            <person name="Steindorff A."/>
            <person name="Ohm R."/>
            <person name="Martin F."/>
            <person name="Silar P."/>
            <person name="Natvig D."/>
            <person name="Lalanne C."/>
            <person name="Gautier V."/>
            <person name="Ament-Velasquez S.L."/>
            <person name="Kruys A."/>
            <person name="Hutchinson M.I."/>
            <person name="Powell A.J."/>
            <person name="Barry K."/>
            <person name="Miller A.N."/>
            <person name="Grigoriev I.V."/>
            <person name="Debuchy R."/>
            <person name="Gladieux P."/>
            <person name="Thoren M.H."/>
            <person name="Johannesson H."/>
        </authorList>
    </citation>
    <scope>NUCLEOTIDE SEQUENCE</scope>
    <source>
        <strain evidence="2">SMH4607-1</strain>
    </source>
</reference>
<evidence type="ECO:0000313" key="2">
    <source>
        <dbReference type="EMBL" id="KAK0724955.1"/>
    </source>
</evidence>
<accession>A0AA40E2S9</accession>
<keyword evidence="3" id="KW-1185">Reference proteome</keyword>
<gene>
    <name evidence="2" type="ORF">B0H67DRAFT_569184</name>
</gene>
<dbReference type="AlphaFoldDB" id="A0AA40E2S9"/>
<organism evidence="2 3">
    <name type="scientific">Lasiosphaeris hirsuta</name>
    <dbReference type="NCBI Taxonomy" id="260670"/>
    <lineage>
        <taxon>Eukaryota</taxon>
        <taxon>Fungi</taxon>
        <taxon>Dikarya</taxon>
        <taxon>Ascomycota</taxon>
        <taxon>Pezizomycotina</taxon>
        <taxon>Sordariomycetes</taxon>
        <taxon>Sordariomycetidae</taxon>
        <taxon>Sordariales</taxon>
        <taxon>Lasiosphaeriaceae</taxon>
        <taxon>Lasiosphaeris</taxon>
    </lineage>
</organism>
<protein>
    <submittedName>
        <fullName evidence="2">Uncharacterized protein</fullName>
    </submittedName>
</protein>
<evidence type="ECO:0000256" key="1">
    <source>
        <dbReference type="SAM" id="MobiDB-lite"/>
    </source>
</evidence>
<feature type="region of interest" description="Disordered" evidence="1">
    <location>
        <begin position="1"/>
        <end position="23"/>
    </location>
</feature>
<evidence type="ECO:0000313" key="3">
    <source>
        <dbReference type="Proteomes" id="UP001172102"/>
    </source>
</evidence>
<name>A0AA40E2S9_9PEZI</name>
<sequence length="88" mass="9717">MARAAYRTAPSRGPYSTAKPSSPYPATVRFMVPNKQAQTPSALAQELDRAYGQGNYAVDIEQNDYVITLARNSRLSPSLKALARQFPR</sequence>
<dbReference type="Proteomes" id="UP001172102">
    <property type="component" value="Unassembled WGS sequence"/>
</dbReference>
<dbReference type="EMBL" id="JAUKUA010000002">
    <property type="protein sequence ID" value="KAK0724955.1"/>
    <property type="molecule type" value="Genomic_DNA"/>
</dbReference>
<proteinExistence type="predicted"/>